<dbReference type="EMBL" id="PNEN01001759">
    <property type="protein sequence ID" value="PPJ51310.1"/>
    <property type="molecule type" value="Genomic_DNA"/>
</dbReference>
<feature type="region of interest" description="Disordered" evidence="1">
    <location>
        <begin position="102"/>
        <end position="150"/>
    </location>
</feature>
<evidence type="ECO:0000313" key="2">
    <source>
        <dbReference type="EMBL" id="PPJ51310.1"/>
    </source>
</evidence>
<reference evidence="3" key="1">
    <citation type="journal article" date="2017" name="bioRxiv">
        <title>Conservation of a gene cluster reveals novel cercosporin biosynthetic mechanisms and extends production to the genus Colletotrichum.</title>
        <authorList>
            <person name="de Jonge R."/>
            <person name="Ebert M.K."/>
            <person name="Huitt-Roehl C.R."/>
            <person name="Pal P."/>
            <person name="Suttle J.C."/>
            <person name="Spanner R.E."/>
            <person name="Neubauer J.D."/>
            <person name="Jurick W.M.II."/>
            <person name="Stott K.A."/>
            <person name="Secor G.A."/>
            <person name="Thomma B.P.H.J."/>
            <person name="Van de Peer Y."/>
            <person name="Townsend C.A."/>
            <person name="Bolton M.D."/>
        </authorList>
    </citation>
    <scope>NUCLEOTIDE SEQUENCE [LARGE SCALE GENOMIC DNA]</scope>
    <source>
        <strain evidence="3">CBS538.71</strain>
    </source>
</reference>
<sequence>MATQGSANTPHNVAGAPFNTISSDIASAHGPQSSNVDAIPTRIKSLTESAFKQTEESRGHPTPNRNLQYQVFNWRPYGHREYSERELETAFVLLDIAGVPVPHTPTNEARPGGKSDDDGLDASNRTEGSSDATNQTTNERFGLGSASGQDLLMSEAVGREHLREDHEMHRQQDQSSPAPTERQVRASRAAHNSRMRRLRRAHQQRAWDRINARAQGRMINASIQAVQQALIQENDEAMWG</sequence>
<comment type="caution">
    <text evidence="2">The sequence shown here is derived from an EMBL/GenBank/DDBJ whole genome shotgun (WGS) entry which is preliminary data.</text>
</comment>
<dbReference type="Proteomes" id="UP000237631">
    <property type="component" value="Unassembled WGS sequence"/>
</dbReference>
<feature type="compositionally biased region" description="Polar residues" evidence="1">
    <location>
        <begin position="19"/>
        <end position="36"/>
    </location>
</feature>
<accession>A0A2S6BV00</accession>
<dbReference type="AlphaFoldDB" id="A0A2S6BV00"/>
<dbReference type="OrthoDB" id="10367173at2759"/>
<feature type="region of interest" description="Disordered" evidence="1">
    <location>
        <begin position="1"/>
        <end position="38"/>
    </location>
</feature>
<proteinExistence type="predicted"/>
<keyword evidence="3" id="KW-1185">Reference proteome</keyword>
<name>A0A2S6BV00_9PEZI</name>
<feature type="compositionally biased region" description="Polar residues" evidence="1">
    <location>
        <begin position="1"/>
        <end position="11"/>
    </location>
</feature>
<protein>
    <submittedName>
        <fullName evidence="2">Uncharacterized protein</fullName>
    </submittedName>
</protein>
<evidence type="ECO:0000313" key="3">
    <source>
        <dbReference type="Proteomes" id="UP000237631"/>
    </source>
</evidence>
<feature type="region of interest" description="Disordered" evidence="1">
    <location>
        <begin position="164"/>
        <end position="194"/>
    </location>
</feature>
<feature type="compositionally biased region" description="Polar residues" evidence="1">
    <location>
        <begin position="123"/>
        <end position="139"/>
    </location>
</feature>
<gene>
    <name evidence="2" type="ORF">CBER1_07886</name>
</gene>
<evidence type="ECO:0000256" key="1">
    <source>
        <dbReference type="SAM" id="MobiDB-lite"/>
    </source>
</evidence>
<organism evidence="2 3">
    <name type="scientific">Cercospora berteroae</name>
    <dbReference type="NCBI Taxonomy" id="357750"/>
    <lineage>
        <taxon>Eukaryota</taxon>
        <taxon>Fungi</taxon>
        <taxon>Dikarya</taxon>
        <taxon>Ascomycota</taxon>
        <taxon>Pezizomycotina</taxon>
        <taxon>Dothideomycetes</taxon>
        <taxon>Dothideomycetidae</taxon>
        <taxon>Mycosphaerellales</taxon>
        <taxon>Mycosphaerellaceae</taxon>
        <taxon>Cercospora</taxon>
    </lineage>
</organism>